<dbReference type="CDD" id="cd00431">
    <property type="entry name" value="cysteine_hydrolases"/>
    <property type="match status" value="1"/>
</dbReference>
<dbReference type="PRINTS" id="PR01398">
    <property type="entry name" value="ISCHRISMTASE"/>
</dbReference>
<dbReference type="PANTHER" id="PTHR43540:SF6">
    <property type="entry name" value="ISOCHORISMATASE-LIKE DOMAIN-CONTAINING PROTEIN"/>
    <property type="match status" value="1"/>
</dbReference>
<evidence type="ECO:0000313" key="2">
    <source>
        <dbReference type="Proteomes" id="UP000192775"/>
    </source>
</evidence>
<gene>
    <name evidence="1" type="ORF">B5808_01650</name>
</gene>
<dbReference type="AlphaFoldDB" id="A0A1X9LFV1"/>
<dbReference type="PANTHER" id="PTHR43540">
    <property type="entry name" value="PEROXYUREIDOACRYLATE/UREIDOACRYLATE AMIDOHYDROLASE-RELATED"/>
    <property type="match status" value="1"/>
</dbReference>
<dbReference type="InterPro" id="IPR000868">
    <property type="entry name" value="Isochorismatase-like_dom"/>
</dbReference>
<accession>A0A1X9LFV1</accession>
<organism evidence="1 2">
    <name type="scientific">Cnuibacter physcomitrellae</name>
    <dbReference type="NCBI Taxonomy" id="1619308"/>
    <lineage>
        <taxon>Bacteria</taxon>
        <taxon>Bacillati</taxon>
        <taxon>Actinomycetota</taxon>
        <taxon>Actinomycetes</taxon>
        <taxon>Micrococcales</taxon>
        <taxon>Microbacteriaceae</taxon>
        <taxon>Cnuibacter</taxon>
    </lineage>
</organism>
<dbReference type="InterPro" id="IPR050272">
    <property type="entry name" value="Isochorismatase-like_hydrls"/>
</dbReference>
<sequence length="219" mass="22885">MNALAESRRSALVDAGRPALLVVDVQRDFADPDTLAGWGVSAEGLAAVDAAVTTTAALVEDARRSGVAVVWIELAYDPAHPWRSSAWLQTGSPDAPTDGFPCVVGSPGAEWWRLSPAPGEARIRKRFYSGFAGTELAATLDALGAGWVAIAGLTTECCILATAFDAAQHDLPAVVVGDATAAYTAELHRSALETLALNAAEVMPASALTELWERSEVAR</sequence>
<dbReference type="Gene3D" id="3.40.50.850">
    <property type="entry name" value="Isochorismatase-like"/>
    <property type="match status" value="1"/>
</dbReference>
<dbReference type="GO" id="GO:0008908">
    <property type="term" value="F:isochorismatase activity"/>
    <property type="evidence" value="ECO:0007669"/>
    <property type="project" value="InterPro"/>
</dbReference>
<dbReference type="RefSeq" id="WP_085017887.1">
    <property type="nucleotide sequence ID" value="NZ_BMHD01000001.1"/>
</dbReference>
<dbReference type="InterPro" id="IPR036380">
    <property type="entry name" value="Isochorismatase-like_sf"/>
</dbReference>
<dbReference type="EMBL" id="CP020715">
    <property type="protein sequence ID" value="ARJ04075.1"/>
    <property type="molecule type" value="Genomic_DNA"/>
</dbReference>
<dbReference type="Proteomes" id="UP000192775">
    <property type="component" value="Chromosome"/>
</dbReference>
<proteinExistence type="predicted"/>
<dbReference type="STRING" id="1619308.B5808_01650"/>
<evidence type="ECO:0000313" key="1">
    <source>
        <dbReference type="EMBL" id="ARJ04075.1"/>
    </source>
</evidence>
<dbReference type="Pfam" id="PF00857">
    <property type="entry name" value="Isochorismatase"/>
    <property type="match status" value="1"/>
</dbReference>
<keyword evidence="2" id="KW-1185">Reference proteome</keyword>
<reference evidence="1 2" key="1">
    <citation type="submission" date="2017-04" db="EMBL/GenBank/DDBJ databases">
        <authorList>
            <person name="Afonso C.L."/>
            <person name="Miller P.J."/>
            <person name="Scott M.A."/>
            <person name="Spackman E."/>
            <person name="Goraichik I."/>
            <person name="Dimitrov K.M."/>
            <person name="Suarez D.L."/>
            <person name="Swayne D.E."/>
        </authorList>
    </citation>
    <scope>NUCLEOTIDE SEQUENCE [LARGE SCALE GENOMIC DNA]</scope>
    <source>
        <strain evidence="2">XA(T)</strain>
    </source>
</reference>
<dbReference type="KEGG" id="cphy:B5808_01650"/>
<protein>
    <submittedName>
        <fullName evidence="1">Uncharacterized protein</fullName>
    </submittedName>
</protein>
<dbReference type="InterPro" id="IPR016291">
    <property type="entry name" value="Isochorismatase"/>
</dbReference>
<name>A0A1X9LFV1_9MICO</name>
<dbReference type="SUPFAM" id="SSF52499">
    <property type="entry name" value="Isochorismatase-like hydrolases"/>
    <property type="match status" value="1"/>
</dbReference>